<organism evidence="4 5">
    <name type="scientific">Collibacillus ludicampi</name>
    <dbReference type="NCBI Taxonomy" id="2771369"/>
    <lineage>
        <taxon>Bacteria</taxon>
        <taxon>Bacillati</taxon>
        <taxon>Bacillota</taxon>
        <taxon>Bacilli</taxon>
        <taxon>Bacillales</taxon>
        <taxon>Alicyclobacillaceae</taxon>
        <taxon>Collibacillus</taxon>
    </lineage>
</organism>
<feature type="transmembrane region" description="Helical" evidence="2">
    <location>
        <begin position="21"/>
        <end position="40"/>
    </location>
</feature>
<protein>
    <recommendedName>
        <fullName evidence="3">Band 7 domain-containing protein</fullName>
    </recommendedName>
</protein>
<evidence type="ECO:0000313" key="5">
    <source>
        <dbReference type="Proteomes" id="UP001057291"/>
    </source>
</evidence>
<accession>A0AAV4LBZ0</accession>
<gene>
    <name evidence="4" type="ORF">DNHGIG_08690</name>
</gene>
<dbReference type="AlphaFoldDB" id="A0AAV4LBZ0"/>
<evidence type="ECO:0000313" key="4">
    <source>
        <dbReference type="EMBL" id="GIM45320.1"/>
    </source>
</evidence>
<dbReference type="PRINTS" id="PR00679">
    <property type="entry name" value="PROHIBITIN"/>
</dbReference>
<dbReference type="InterPro" id="IPR000163">
    <property type="entry name" value="Prohibitin"/>
</dbReference>
<dbReference type="Pfam" id="PF01145">
    <property type="entry name" value="Band_7"/>
    <property type="match status" value="1"/>
</dbReference>
<keyword evidence="2" id="KW-0812">Transmembrane</keyword>
<feature type="domain" description="Band 7" evidence="3">
    <location>
        <begin position="37"/>
        <end position="198"/>
    </location>
</feature>
<reference evidence="4" key="1">
    <citation type="journal article" date="2023" name="Int. J. Syst. Evol. Microbiol.">
        <title>Collibacillus ludicampi gen. nov., sp. nov., a new soil bacterium of the family Alicyclobacillaceae.</title>
        <authorList>
            <person name="Jojima T."/>
            <person name="Ioku Y."/>
            <person name="Fukuta Y."/>
            <person name="Shirasaka N."/>
            <person name="Matsumura Y."/>
            <person name="Mori M."/>
        </authorList>
    </citation>
    <scope>NUCLEOTIDE SEQUENCE</scope>
    <source>
        <strain evidence="4">TP075</strain>
    </source>
</reference>
<dbReference type="PANTHER" id="PTHR23222:SF0">
    <property type="entry name" value="PROHIBITIN 1"/>
    <property type="match status" value="1"/>
</dbReference>
<name>A0AAV4LBZ0_9BACL</name>
<dbReference type="GO" id="GO:0016020">
    <property type="term" value="C:membrane"/>
    <property type="evidence" value="ECO:0007669"/>
    <property type="project" value="InterPro"/>
</dbReference>
<evidence type="ECO:0000256" key="2">
    <source>
        <dbReference type="SAM" id="Phobius"/>
    </source>
</evidence>
<proteinExistence type="predicted"/>
<dbReference type="SUPFAM" id="SSF117892">
    <property type="entry name" value="Band 7/SPFH domain"/>
    <property type="match status" value="1"/>
</dbReference>
<keyword evidence="2" id="KW-0472">Membrane</keyword>
<comment type="caution">
    <text evidence="4">The sequence shown here is derived from an EMBL/GenBank/DDBJ whole genome shotgun (WGS) entry which is preliminary data.</text>
</comment>
<dbReference type="CDD" id="cd03401">
    <property type="entry name" value="SPFH_prohibitin"/>
    <property type="match status" value="1"/>
</dbReference>
<dbReference type="InterPro" id="IPR036013">
    <property type="entry name" value="Band_7/SPFH_dom_sf"/>
</dbReference>
<keyword evidence="2" id="KW-1133">Transmembrane helix</keyword>
<keyword evidence="5" id="KW-1185">Reference proteome</keyword>
<dbReference type="SMART" id="SM00244">
    <property type="entry name" value="PHB"/>
    <property type="match status" value="1"/>
</dbReference>
<dbReference type="EMBL" id="BOQE01000001">
    <property type="protein sequence ID" value="GIM45320.1"/>
    <property type="molecule type" value="Genomic_DNA"/>
</dbReference>
<evidence type="ECO:0000259" key="3">
    <source>
        <dbReference type="SMART" id="SM00244"/>
    </source>
</evidence>
<evidence type="ECO:0000256" key="1">
    <source>
        <dbReference type="SAM" id="Coils"/>
    </source>
</evidence>
<dbReference type="PANTHER" id="PTHR23222">
    <property type="entry name" value="PROHIBITIN"/>
    <property type="match status" value="1"/>
</dbReference>
<keyword evidence="1" id="KW-0175">Coiled coil</keyword>
<dbReference type="Proteomes" id="UP001057291">
    <property type="component" value="Unassembled WGS sequence"/>
</dbReference>
<sequence>MVDLKPNPEKNSANVGWIRKSMIGAVVVIVAISVVFGSFAKVDYGHVGLRKTFGKLGEDILQPGIHLKWPFIQDIIQVNVQVAKAEADASASSRDLQPVRTHIAVNYRVDETSAYKLLMNVGEGYETKIIAPAIQEVLKEVTARYPAEELISKRDVVASQVQEGLTKRLSRYDLQVADISIVNFTFSDAFNQSIEAKQVAAQQAMKAENDLKRIQIEAQQRVEQAKAEAEALRLKKQEVTPELVRLKEIEVQEKALEKWDGKLPQVTGGATPFIDVTKSDK</sequence>
<dbReference type="InterPro" id="IPR001107">
    <property type="entry name" value="Band_7"/>
</dbReference>
<dbReference type="Gene3D" id="3.30.479.30">
    <property type="entry name" value="Band 7 domain"/>
    <property type="match status" value="1"/>
</dbReference>
<feature type="coiled-coil region" evidence="1">
    <location>
        <begin position="197"/>
        <end position="235"/>
    </location>
</feature>